<keyword evidence="2 4" id="KW-0378">Hydrolase</keyword>
<sequence>MKKIVFWVCLLPILWTACNSTATPRKESGEWARVLEILKKIVPPTFPDSIYDVTAYGAKSDTTFDSRPAILEAVNQCNQNGGGTVLIPAGNYFSKGSILLKSNVNLHVAEGARLEFSTVASDYLPMVLTKWEGTECFNYSPFIYAYQCTNIALTGKGTIDGNGAVTFNDWHALQGPAVNRLRQMGIDSIPVYERVFGEGHYLRPCMIQFYGCKNVLVEDVQIYDSPFWIIHPVFCDNVTVRNVYIDSNNYNNDGCDPESSTNVLIENMDFNVGDDGIAIKSGRDQDGWRIGQATENVIIRNCHFARWAITIGSEMSGGVRNIFIEDCKIDSCRNGIYFKSNLDRGGYFENLNMRRIEADVCLWGVINFRTNYHGYRGGNHPTLFRNICIEDVTCNRVDSVALMANGLPEAKLYNITLRNIKVKKAPKAIQMDNVVNLTLENVEVNGKQVTSVEQDN</sequence>
<dbReference type="InterPro" id="IPR012334">
    <property type="entry name" value="Pectin_lyas_fold"/>
</dbReference>
<dbReference type="RefSeq" id="WP_118422033.1">
    <property type="nucleotide sequence ID" value="NZ_QRZF01000015.1"/>
</dbReference>
<evidence type="ECO:0000256" key="3">
    <source>
        <dbReference type="ARBA" id="ARBA00023295"/>
    </source>
</evidence>
<gene>
    <name evidence="7" type="ORF">DWW10_18390</name>
</gene>
<evidence type="ECO:0000256" key="2">
    <source>
        <dbReference type="ARBA" id="ARBA00022801"/>
    </source>
</evidence>
<evidence type="ECO:0000256" key="5">
    <source>
        <dbReference type="SAM" id="SignalP"/>
    </source>
</evidence>
<comment type="similarity">
    <text evidence="1 4">Belongs to the glycosyl hydrolase 28 family.</text>
</comment>
<evidence type="ECO:0000256" key="4">
    <source>
        <dbReference type="RuleBase" id="RU361169"/>
    </source>
</evidence>
<dbReference type="EMBL" id="QRZF01000015">
    <property type="protein sequence ID" value="RGV50282.1"/>
    <property type="molecule type" value="Genomic_DNA"/>
</dbReference>
<dbReference type="SMART" id="SM00710">
    <property type="entry name" value="PbH1"/>
    <property type="match status" value="5"/>
</dbReference>
<dbReference type="SUPFAM" id="SSF51126">
    <property type="entry name" value="Pectin lyase-like"/>
    <property type="match status" value="1"/>
</dbReference>
<dbReference type="AlphaFoldDB" id="A0A412XYB4"/>
<dbReference type="InterPro" id="IPR000743">
    <property type="entry name" value="Glyco_hydro_28"/>
</dbReference>
<proteinExistence type="inferred from homology"/>
<organism evidence="7 8">
    <name type="scientific">Bacteroides intestinalis</name>
    <dbReference type="NCBI Taxonomy" id="329854"/>
    <lineage>
        <taxon>Bacteria</taxon>
        <taxon>Pseudomonadati</taxon>
        <taxon>Bacteroidota</taxon>
        <taxon>Bacteroidia</taxon>
        <taxon>Bacteroidales</taxon>
        <taxon>Bacteroidaceae</taxon>
        <taxon>Bacteroides</taxon>
    </lineage>
</organism>
<dbReference type="PROSITE" id="PS51257">
    <property type="entry name" value="PROKAR_LIPOPROTEIN"/>
    <property type="match status" value="1"/>
</dbReference>
<keyword evidence="3 4" id="KW-0326">Glycosidase</keyword>
<dbReference type="PANTHER" id="PTHR31339:SF9">
    <property type="entry name" value="PLASMIN AND FIBRONECTIN-BINDING PROTEIN A"/>
    <property type="match status" value="1"/>
</dbReference>
<reference evidence="7 8" key="1">
    <citation type="submission" date="2018-08" db="EMBL/GenBank/DDBJ databases">
        <title>A genome reference for cultivated species of the human gut microbiota.</title>
        <authorList>
            <person name="Zou Y."/>
            <person name="Xue W."/>
            <person name="Luo G."/>
        </authorList>
    </citation>
    <scope>NUCLEOTIDE SEQUENCE [LARGE SCALE GENOMIC DNA]</scope>
    <source>
        <strain evidence="7 8">AF14-32</strain>
    </source>
</reference>
<dbReference type="GO" id="GO:0004650">
    <property type="term" value="F:polygalacturonase activity"/>
    <property type="evidence" value="ECO:0007669"/>
    <property type="project" value="InterPro"/>
</dbReference>
<evidence type="ECO:0000259" key="6">
    <source>
        <dbReference type="Pfam" id="PF12708"/>
    </source>
</evidence>
<evidence type="ECO:0000256" key="1">
    <source>
        <dbReference type="ARBA" id="ARBA00008834"/>
    </source>
</evidence>
<dbReference type="InterPro" id="IPR011050">
    <property type="entry name" value="Pectin_lyase_fold/virulence"/>
</dbReference>
<dbReference type="Pfam" id="PF00295">
    <property type="entry name" value="Glyco_hydro_28"/>
    <property type="match status" value="1"/>
</dbReference>
<dbReference type="InterPro" id="IPR006626">
    <property type="entry name" value="PbH1"/>
</dbReference>
<feature type="domain" description="Rhamnogalacturonase A/B/Epimerase-like pectate lyase" evidence="6">
    <location>
        <begin position="52"/>
        <end position="106"/>
    </location>
</feature>
<dbReference type="PANTHER" id="PTHR31339">
    <property type="entry name" value="PECTIN LYASE-RELATED"/>
    <property type="match status" value="1"/>
</dbReference>
<feature type="chain" id="PRO_5019198738" evidence="5">
    <location>
        <begin position="23"/>
        <end position="456"/>
    </location>
</feature>
<dbReference type="InterPro" id="IPR024535">
    <property type="entry name" value="RHGA/B-epi-like_pectate_lyase"/>
</dbReference>
<dbReference type="InterPro" id="IPR051801">
    <property type="entry name" value="GH28_Enzymes"/>
</dbReference>
<accession>A0A412XYB4</accession>
<dbReference type="Pfam" id="PF12708">
    <property type="entry name" value="Pect-lyase_RHGA_epim"/>
    <property type="match status" value="1"/>
</dbReference>
<dbReference type="Gene3D" id="2.160.20.10">
    <property type="entry name" value="Single-stranded right-handed beta-helix, Pectin lyase-like"/>
    <property type="match status" value="1"/>
</dbReference>
<keyword evidence="5" id="KW-0732">Signal</keyword>
<name>A0A412XYB4_9BACE</name>
<comment type="caution">
    <text evidence="7">The sequence shown here is derived from an EMBL/GenBank/DDBJ whole genome shotgun (WGS) entry which is preliminary data.</text>
</comment>
<protein>
    <submittedName>
        <fullName evidence="7">Glycoside hydrolase family 28 protein</fullName>
    </submittedName>
</protein>
<dbReference type="GO" id="GO:0005975">
    <property type="term" value="P:carbohydrate metabolic process"/>
    <property type="evidence" value="ECO:0007669"/>
    <property type="project" value="InterPro"/>
</dbReference>
<evidence type="ECO:0000313" key="7">
    <source>
        <dbReference type="EMBL" id="RGV50282.1"/>
    </source>
</evidence>
<dbReference type="Proteomes" id="UP000283850">
    <property type="component" value="Unassembled WGS sequence"/>
</dbReference>
<evidence type="ECO:0000313" key="8">
    <source>
        <dbReference type="Proteomes" id="UP000283850"/>
    </source>
</evidence>
<feature type="signal peptide" evidence="5">
    <location>
        <begin position="1"/>
        <end position="22"/>
    </location>
</feature>